<reference evidence="3" key="1">
    <citation type="journal article" date="2020" name="Stud. Mycol.">
        <title>101 Dothideomycetes genomes: a test case for predicting lifestyles and emergence of pathogens.</title>
        <authorList>
            <person name="Haridas S."/>
            <person name="Albert R."/>
            <person name="Binder M."/>
            <person name="Bloem J."/>
            <person name="Labutti K."/>
            <person name="Salamov A."/>
            <person name="Andreopoulos B."/>
            <person name="Baker S."/>
            <person name="Barry K."/>
            <person name="Bills G."/>
            <person name="Bluhm B."/>
            <person name="Cannon C."/>
            <person name="Castanera R."/>
            <person name="Culley D."/>
            <person name="Daum C."/>
            <person name="Ezra D."/>
            <person name="Gonzalez J."/>
            <person name="Henrissat B."/>
            <person name="Kuo A."/>
            <person name="Liang C."/>
            <person name="Lipzen A."/>
            <person name="Lutzoni F."/>
            <person name="Magnuson J."/>
            <person name="Mondo S."/>
            <person name="Nolan M."/>
            <person name="Ohm R."/>
            <person name="Pangilinan J."/>
            <person name="Park H.-J."/>
            <person name="Ramirez L."/>
            <person name="Alfaro M."/>
            <person name="Sun H."/>
            <person name="Tritt A."/>
            <person name="Yoshinaga Y."/>
            <person name="Zwiers L.-H."/>
            <person name="Turgeon B."/>
            <person name="Goodwin S."/>
            <person name="Spatafora J."/>
            <person name="Crous P."/>
            <person name="Grigoriev I."/>
        </authorList>
    </citation>
    <scope>NUCLEOTIDE SEQUENCE</scope>
    <source>
        <strain evidence="3">CBS 107.79</strain>
    </source>
</reference>
<dbReference type="InterPro" id="IPR053006">
    <property type="entry name" value="Meiosis_regulatory"/>
</dbReference>
<dbReference type="EMBL" id="ML976731">
    <property type="protein sequence ID" value="KAF1967503.1"/>
    <property type="molecule type" value="Genomic_DNA"/>
</dbReference>
<proteinExistence type="predicted"/>
<keyword evidence="4" id="KW-1185">Reference proteome</keyword>
<evidence type="ECO:0000256" key="1">
    <source>
        <dbReference type="SAM" id="MobiDB-lite"/>
    </source>
</evidence>
<gene>
    <name evidence="3" type="ORF">BU23DRAFT_602814</name>
</gene>
<evidence type="ECO:0000313" key="4">
    <source>
        <dbReference type="Proteomes" id="UP000800036"/>
    </source>
</evidence>
<protein>
    <recommendedName>
        <fullName evidence="2">Bacteriophage T5 Orf172 DNA-binding domain-containing protein</fullName>
    </recommendedName>
</protein>
<accession>A0A6A5UQM8</accession>
<dbReference type="Pfam" id="PF10544">
    <property type="entry name" value="T5orf172"/>
    <property type="match status" value="1"/>
</dbReference>
<dbReference type="PANTHER" id="PTHR28094:SF1">
    <property type="entry name" value="MEIOTICALLY UP-REGULATED GENE 113 PROTEIN"/>
    <property type="match status" value="1"/>
</dbReference>
<organism evidence="3 4">
    <name type="scientific">Bimuria novae-zelandiae CBS 107.79</name>
    <dbReference type="NCBI Taxonomy" id="1447943"/>
    <lineage>
        <taxon>Eukaryota</taxon>
        <taxon>Fungi</taxon>
        <taxon>Dikarya</taxon>
        <taxon>Ascomycota</taxon>
        <taxon>Pezizomycotina</taxon>
        <taxon>Dothideomycetes</taxon>
        <taxon>Pleosporomycetidae</taxon>
        <taxon>Pleosporales</taxon>
        <taxon>Massarineae</taxon>
        <taxon>Didymosphaeriaceae</taxon>
        <taxon>Bimuria</taxon>
    </lineage>
</organism>
<feature type="compositionally biased region" description="Polar residues" evidence="1">
    <location>
        <begin position="330"/>
        <end position="343"/>
    </location>
</feature>
<dbReference type="Proteomes" id="UP000800036">
    <property type="component" value="Unassembled WGS sequence"/>
</dbReference>
<feature type="domain" description="Bacteriophage T5 Orf172 DNA-binding" evidence="2">
    <location>
        <begin position="434"/>
        <end position="527"/>
    </location>
</feature>
<evidence type="ECO:0000259" key="2">
    <source>
        <dbReference type="SMART" id="SM00974"/>
    </source>
</evidence>
<name>A0A6A5UQM8_9PLEO</name>
<feature type="region of interest" description="Disordered" evidence="1">
    <location>
        <begin position="144"/>
        <end position="363"/>
    </location>
</feature>
<sequence>MLVLRTGCDVWYGSSAMFGPGRLDVWYWYMEFGNIHTCLVRQRLHPHTSTLSLQGCPPLHNADVYWLGDMDSAGFIIGRRMLLCAVPQLHVIGREPLALVYAGYRVSIGISQTPSRLRKSSYIVYKLGSRTDPSELNSMETSLRFGKGATRVPSHQERESDYYTKTTNLSRKTPTKSGASDIPVSQGTTAEDLSKMSSSTEFIKPIPEISGSIKVGSSARKSPADHESGAETPAQKKAQGCEHGPEQTKTANIHDTPTRKVKAVGTGHLKTVESNVRTPKTNHHAIDGTTVPVPTGLDDRQQSQFTFRHRSTVPDIDFSFSPNPPKPKTANYSSSRTRKNLTASHDHLPSPKSPTPSPDKAYEANDTADALDDETVLEQSSSDAEGDDSCAYKRIPPSAIARRLKQEIKKGMPGGIYILEAPKFFAKYQPAGKWKAEQWVKIGISSDVDKRVQELLHKCGIDDLVEVKTWHVRKDVAKKAETLCHTQLNNFRRKIIDCKCGKSVKVNNHREWFAVEKDVAIRTVEMWVNFLGQDPHERDGELKSSWRDSLLEEKYRELDRVNTDEAMHQKLAEWIETTAAKMKT</sequence>
<dbReference type="PANTHER" id="PTHR28094">
    <property type="entry name" value="MEIOTICALLY UP-REGULATED GENE 113 PROTEIN"/>
    <property type="match status" value="1"/>
</dbReference>
<feature type="compositionally biased region" description="Polar residues" evidence="1">
    <location>
        <begin position="163"/>
        <end position="201"/>
    </location>
</feature>
<evidence type="ECO:0000313" key="3">
    <source>
        <dbReference type="EMBL" id="KAF1967503.1"/>
    </source>
</evidence>
<dbReference type="OrthoDB" id="3511049at2759"/>
<dbReference type="InterPro" id="IPR018306">
    <property type="entry name" value="Phage_T5_Orf172_DNA-bd"/>
</dbReference>
<dbReference type="AlphaFoldDB" id="A0A6A5UQM8"/>
<dbReference type="SMART" id="SM00974">
    <property type="entry name" value="T5orf172"/>
    <property type="match status" value="1"/>
</dbReference>